<dbReference type="GO" id="GO:0022857">
    <property type="term" value="F:transmembrane transporter activity"/>
    <property type="evidence" value="ECO:0007669"/>
    <property type="project" value="TreeGrafter"/>
</dbReference>
<evidence type="ECO:0000313" key="11">
    <source>
        <dbReference type="EMBL" id="AEI39046.1"/>
    </source>
</evidence>
<dbReference type="Proteomes" id="UP000006620">
    <property type="component" value="Chromosome"/>
</dbReference>
<dbReference type="InterPro" id="IPR055348">
    <property type="entry name" value="DctQ"/>
</dbReference>
<name>F8FP96_PAEMK</name>
<comment type="subcellular location">
    <subcellularLocation>
        <location evidence="1">Cell inner membrane</location>
        <topology evidence="1">Multi-pass membrane protein</topology>
    </subcellularLocation>
</comment>
<evidence type="ECO:0000256" key="4">
    <source>
        <dbReference type="ARBA" id="ARBA00022519"/>
    </source>
</evidence>
<dbReference type="PANTHER" id="PTHR35011:SF11">
    <property type="entry name" value="TRAP TRANSPORTER SMALL PERMEASE PROTEIN"/>
    <property type="match status" value="1"/>
</dbReference>
<protein>
    <submittedName>
        <fullName evidence="11">Tripartite ATP-independent periplasmic transporter, DctQ component</fullName>
    </submittedName>
</protein>
<feature type="transmembrane region" description="Helical" evidence="9">
    <location>
        <begin position="89"/>
        <end position="110"/>
    </location>
</feature>
<dbReference type="EMBL" id="CP002869">
    <property type="protein sequence ID" value="AEI39046.1"/>
    <property type="molecule type" value="Genomic_DNA"/>
</dbReference>
<dbReference type="GO" id="GO:0005886">
    <property type="term" value="C:plasma membrane"/>
    <property type="evidence" value="ECO:0007669"/>
    <property type="project" value="UniProtKB-SubCell"/>
</dbReference>
<accession>F8FP96</accession>
<feature type="transmembrane region" description="Helical" evidence="9">
    <location>
        <begin position="130"/>
        <end position="151"/>
    </location>
</feature>
<dbReference type="InterPro" id="IPR007387">
    <property type="entry name" value="TRAP_DctQ"/>
</dbReference>
<dbReference type="PANTHER" id="PTHR35011">
    <property type="entry name" value="2,3-DIKETO-L-GULONATE TRAP TRANSPORTER SMALL PERMEASE PROTEIN YIAM"/>
    <property type="match status" value="1"/>
</dbReference>
<evidence type="ECO:0000256" key="3">
    <source>
        <dbReference type="ARBA" id="ARBA00022475"/>
    </source>
</evidence>
<reference evidence="11 12" key="2">
    <citation type="journal article" date="2013" name="Genome Announc.">
        <title>Genome Sequence of Growth-Improving Paenibacillus mucilaginosus Strain KNP414.</title>
        <authorList>
            <person name="Lu J.J."/>
            <person name="Wang J.F."/>
            <person name="Hu X.F."/>
        </authorList>
    </citation>
    <scope>NUCLEOTIDE SEQUENCE [LARGE SCALE GENOMIC DNA]</scope>
    <source>
        <strain evidence="11 12">KNP414</strain>
    </source>
</reference>
<dbReference type="Pfam" id="PF04290">
    <property type="entry name" value="DctQ"/>
    <property type="match status" value="1"/>
</dbReference>
<dbReference type="GO" id="GO:0015740">
    <property type="term" value="P:C4-dicarboxylate transport"/>
    <property type="evidence" value="ECO:0007669"/>
    <property type="project" value="TreeGrafter"/>
</dbReference>
<feature type="transmembrane region" description="Helical" evidence="9">
    <location>
        <begin position="7"/>
        <end position="30"/>
    </location>
</feature>
<feature type="transmembrane region" description="Helical" evidence="9">
    <location>
        <begin position="50"/>
        <end position="68"/>
    </location>
</feature>
<comment type="similarity">
    <text evidence="8">Belongs to the TRAP transporter small permease family.</text>
</comment>
<keyword evidence="7 9" id="KW-0472">Membrane</keyword>
<keyword evidence="5 9" id="KW-0812">Transmembrane</keyword>
<evidence type="ECO:0000313" key="12">
    <source>
        <dbReference type="Proteomes" id="UP000006620"/>
    </source>
</evidence>
<dbReference type="HOGENOM" id="CLU_086356_9_1_9"/>
<keyword evidence="4" id="KW-0997">Cell inner membrane</keyword>
<dbReference type="KEGG" id="pms:KNP414_00421"/>
<feature type="domain" description="Tripartite ATP-independent periplasmic transporters DctQ component" evidence="10">
    <location>
        <begin position="26"/>
        <end position="151"/>
    </location>
</feature>
<keyword evidence="3" id="KW-1003">Cell membrane</keyword>
<evidence type="ECO:0000256" key="5">
    <source>
        <dbReference type="ARBA" id="ARBA00022692"/>
    </source>
</evidence>
<evidence type="ECO:0000256" key="6">
    <source>
        <dbReference type="ARBA" id="ARBA00022989"/>
    </source>
</evidence>
<evidence type="ECO:0000256" key="7">
    <source>
        <dbReference type="ARBA" id="ARBA00023136"/>
    </source>
</evidence>
<proteinExistence type="inferred from homology"/>
<evidence type="ECO:0000256" key="9">
    <source>
        <dbReference type="SAM" id="Phobius"/>
    </source>
</evidence>
<evidence type="ECO:0000256" key="2">
    <source>
        <dbReference type="ARBA" id="ARBA00022448"/>
    </source>
</evidence>
<organism evidence="11 12">
    <name type="scientific">Paenibacillus mucilaginosus (strain KNP414)</name>
    <dbReference type="NCBI Taxonomy" id="1036673"/>
    <lineage>
        <taxon>Bacteria</taxon>
        <taxon>Bacillati</taxon>
        <taxon>Bacillota</taxon>
        <taxon>Bacilli</taxon>
        <taxon>Bacillales</taxon>
        <taxon>Paenibacillaceae</taxon>
        <taxon>Paenibacillus</taxon>
    </lineage>
</organism>
<sequence length="167" mass="18740">MQQLKRIALWFDSLLENLAQIALLSMILIVTVQVMTRKLFNYVLPWSEEVTLLLLVWFAFIGIAIGFRERLHLAIDSFTAKLPPLANKVLDKVIYAVTLAFGFYLVVSGTEFTQLMHESRLAATGLPNSIIYVIMPITGVLVCIYSFLQLIGIDTVRHKGMDEGGGH</sequence>
<evidence type="ECO:0000256" key="8">
    <source>
        <dbReference type="ARBA" id="ARBA00038436"/>
    </source>
</evidence>
<evidence type="ECO:0000259" key="10">
    <source>
        <dbReference type="Pfam" id="PF04290"/>
    </source>
</evidence>
<keyword evidence="2" id="KW-0813">Transport</keyword>
<keyword evidence="6 9" id="KW-1133">Transmembrane helix</keyword>
<dbReference type="RefSeq" id="WP_013914212.1">
    <property type="nucleotide sequence ID" value="NC_015690.1"/>
</dbReference>
<dbReference type="PATRIC" id="fig|1036673.3.peg.373"/>
<dbReference type="AlphaFoldDB" id="F8FP96"/>
<evidence type="ECO:0000256" key="1">
    <source>
        <dbReference type="ARBA" id="ARBA00004429"/>
    </source>
</evidence>
<gene>
    <name evidence="11" type="ordered locus">KNP414_00421</name>
</gene>
<reference evidence="12" key="1">
    <citation type="submission" date="2011-06" db="EMBL/GenBank/DDBJ databases">
        <title>Complete genome sequence of Paenibacillus mucilaginosus KNP414.</title>
        <authorList>
            <person name="Wang J."/>
            <person name="Hu S."/>
            <person name="Hu X."/>
            <person name="Zhang B."/>
            <person name="Dong D."/>
            <person name="Zhang S."/>
            <person name="Zhao K."/>
            <person name="Wu D."/>
        </authorList>
    </citation>
    <scope>NUCLEOTIDE SEQUENCE [LARGE SCALE GENOMIC DNA]</scope>
    <source>
        <strain evidence="12">KNP414</strain>
    </source>
</reference>